<dbReference type="InterPro" id="IPR013249">
    <property type="entry name" value="RNA_pol_sigma70_r4_t2"/>
</dbReference>
<dbReference type="Pfam" id="PF04542">
    <property type="entry name" value="Sigma70_r2"/>
    <property type="match status" value="1"/>
</dbReference>
<dbReference type="SUPFAM" id="SSF88659">
    <property type="entry name" value="Sigma3 and sigma4 domains of RNA polymerase sigma factors"/>
    <property type="match status" value="1"/>
</dbReference>
<evidence type="ECO:0000313" key="5">
    <source>
        <dbReference type="Proteomes" id="UP000295645"/>
    </source>
</evidence>
<organism evidence="4 5">
    <name type="scientific">Luteibacter rhizovicinus</name>
    <dbReference type="NCBI Taxonomy" id="242606"/>
    <lineage>
        <taxon>Bacteria</taxon>
        <taxon>Pseudomonadati</taxon>
        <taxon>Pseudomonadota</taxon>
        <taxon>Gammaproteobacteria</taxon>
        <taxon>Lysobacterales</taxon>
        <taxon>Rhodanobacteraceae</taxon>
        <taxon>Luteibacter</taxon>
    </lineage>
</organism>
<comment type="caution">
    <text evidence="4">The sequence shown here is derived from an EMBL/GenBank/DDBJ whole genome shotgun (WGS) entry which is preliminary data.</text>
</comment>
<dbReference type="SUPFAM" id="SSF54427">
    <property type="entry name" value="NTF2-like"/>
    <property type="match status" value="1"/>
</dbReference>
<gene>
    <name evidence="4" type="ORF">EC912_10398</name>
</gene>
<dbReference type="OrthoDB" id="3211555at2"/>
<name>A0A4R3YTY2_9GAMM</name>
<evidence type="ECO:0000313" key="4">
    <source>
        <dbReference type="EMBL" id="TCV94613.1"/>
    </source>
</evidence>
<dbReference type="PANTHER" id="PTHR30173">
    <property type="entry name" value="SIGMA 19 FACTOR"/>
    <property type="match status" value="1"/>
</dbReference>
<feature type="domain" description="RNA polymerase sigma-70 region 2" evidence="2">
    <location>
        <begin position="9"/>
        <end position="73"/>
    </location>
</feature>
<evidence type="ECO:0000256" key="1">
    <source>
        <dbReference type="ARBA" id="ARBA00011344"/>
    </source>
</evidence>
<dbReference type="RefSeq" id="WP_132143088.1">
    <property type="nucleotide sequence ID" value="NZ_SMCS01000003.1"/>
</dbReference>
<reference evidence="4 5" key="1">
    <citation type="submission" date="2019-03" db="EMBL/GenBank/DDBJ databases">
        <title>Above-ground endophytic microbial communities from plants in different locations in the United States.</title>
        <authorList>
            <person name="Frank C."/>
        </authorList>
    </citation>
    <scope>NUCLEOTIDE SEQUENCE [LARGE SCALE GENOMIC DNA]</scope>
    <source>
        <strain evidence="4 5">LP_13_YM</strain>
    </source>
</reference>
<dbReference type="InterPro" id="IPR036388">
    <property type="entry name" value="WH-like_DNA-bd_sf"/>
</dbReference>
<sequence>MARTAAEQLFHPLRARLTRLAWRMLGSVDDAEDIVQEAWLRWHTQDVANVESAEAWLVTATTRLALDRLRRAKLERADYPGRWLAEPWVAANDGVDASPEDRLERAETLSTSYIALLERLGAEERAAFLLHDIFDLDYPAIATMIGRSEAACRQRVHRARTRLQTERAGRTIDNDTKRRLLERFAAAIADPTEETLGRLLADNATLIGDGGGIRRSVLRPLHGAMRILAMYERIAAFAPGADTTIADLRGEPVLLTWRDGELYAATWIESDDERIHSVRSVLNPEKLRRLEAFLRSAQST</sequence>
<dbReference type="Pfam" id="PF08281">
    <property type="entry name" value="Sigma70_r4_2"/>
    <property type="match status" value="1"/>
</dbReference>
<dbReference type="AlphaFoldDB" id="A0A4R3YTY2"/>
<dbReference type="EMBL" id="SMCS01000003">
    <property type="protein sequence ID" value="TCV94613.1"/>
    <property type="molecule type" value="Genomic_DNA"/>
</dbReference>
<evidence type="ECO:0000259" key="3">
    <source>
        <dbReference type="Pfam" id="PF08281"/>
    </source>
</evidence>
<dbReference type="Proteomes" id="UP000295645">
    <property type="component" value="Unassembled WGS sequence"/>
</dbReference>
<dbReference type="PANTHER" id="PTHR30173:SF36">
    <property type="entry name" value="ECF RNA POLYMERASE SIGMA FACTOR SIGJ"/>
    <property type="match status" value="1"/>
</dbReference>
<dbReference type="InterPro" id="IPR052704">
    <property type="entry name" value="ECF_Sigma-70_Domain"/>
</dbReference>
<dbReference type="Gene3D" id="1.10.10.10">
    <property type="entry name" value="Winged helix-like DNA-binding domain superfamily/Winged helix DNA-binding domain"/>
    <property type="match status" value="1"/>
</dbReference>
<feature type="domain" description="RNA polymerase sigma factor 70 region 4 type 2" evidence="3">
    <location>
        <begin position="114"/>
        <end position="163"/>
    </location>
</feature>
<protein>
    <submittedName>
        <fullName evidence="4">RNA polymerase sigma-70 factor (ECF subfamily)</fullName>
    </submittedName>
</protein>
<dbReference type="Gene3D" id="1.10.1740.10">
    <property type="match status" value="1"/>
</dbReference>
<proteinExistence type="predicted"/>
<dbReference type="InterPro" id="IPR014284">
    <property type="entry name" value="RNA_pol_sigma-70_dom"/>
</dbReference>
<dbReference type="SUPFAM" id="SSF88946">
    <property type="entry name" value="Sigma2 domain of RNA polymerase sigma factors"/>
    <property type="match status" value="1"/>
</dbReference>
<dbReference type="InterPro" id="IPR007627">
    <property type="entry name" value="RNA_pol_sigma70_r2"/>
</dbReference>
<accession>A0A4R3YTY2</accession>
<dbReference type="NCBIfam" id="TIGR02937">
    <property type="entry name" value="sigma70-ECF"/>
    <property type="match status" value="1"/>
</dbReference>
<dbReference type="InterPro" id="IPR013324">
    <property type="entry name" value="RNA_pol_sigma_r3/r4-like"/>
</dbReference>
<comment type="subunit">
    <text evidence="1">Interacts transiently with the RNA polymerase catalytic core formed by RpoA, RpoB, RpoC and RpoZ (2 alpha, 1 beta, 1 beta' and 1 omega subunit) to form the RNA polymerase holoenzyme that can initiate transcription.</text>
</comment>
<dbReference type="GO" id="GO:0016987">
    <property type="term" value="F:sigma factor activity"/>
    <property type="evidence" value="ECO:0007669"/>
    <property type="project" value="InterPro"/>
</dbReference>
<evidence type="ECO:0000259" key="2">
    <source>
        <dbReference type="Pfam" id="PF04542"/>
    </source>
</evidence>
<dbReference type="InterPro" id="IPR013325">
    <property type="entry name" value="RNA_pol_sigma_r2"/>
</dbReference>
<keyword evidence="5" id="KW-1185">Reference proteome</keyword>
<dbReference type="GO" id="GO:0003677">
    <property type="term" value="F:DNA binding"/>
    <property type="evidence" value="ECO:0007669"/>
    <property type="project" value="InterPro"/>
</dbReference>
<dbReference type="GO" id="GO:0006352">
    <property type="term" value="P:DNA-templated transcription initiation"/>
    <property type="evidence" value="ECO:0007669"/>
    <property type="project" value="InterPro"/>
</dbReference>
<dbReference type="InterPro" id="IPR032710">
    <property type="entry name" value="NTF2-like_dom_sf"/>
</dbReference>